<keyword evidence="2" id="KW-1185">Reference proteome</keyword>
<organism evidence="1 2">
    <name type="scientific">Stichopus japonicus</name>
    <name type="common">Sea cucumber</name>
    <dbReference type="NCBI Taxonomy" id="307972"/>
    <lineage>
        <taxon>Eukaryota</taxon>
        <taxon>Metazoa</taxon>
        <taxon>Echinodermata</taxon>
        <taxon>Eleutherozoa</taxon>
        <taxon>Echinozoa</taxon>
        <taxon>Holothuroidea</taxon>
        <taxon>Aspidochirotacea</taxon>
        <taxon>Aspidochirotida</taxon>
        <taxon>Stichopodidae</taxon>
        <taxon>Apostichopus</taxon>
    </lineage>
</organism>
<sequence length="290" mass="33234">MNRLIMKHEENMTITDVKYDQELKEFKDNCKETEGEFFKKLRELDSNFKTLTTAKDILTSRNKNECEEVLNKCKQLIERFENLSATSSTILACNDDWTDAQCVPDIRAASEPMIEEMKQEYPELESLADFVIGDITEVISDKVVITESAESVVDIAGIKDICYTINGMTSSSDGNIVMTGDVSKDKSHITVMNMKGEILNQNVLNRKKRYRIWACRYCCNLSGFNVITVCRPDEIGIYNISDSSYQKKNIRDMVQTWPEDRNVWSLPLIPPRMKSLLVPTAEKCMFLIIS</sequence>
<dbReference type="AlphaFoldDB" id="A0A2G8LL41"/>
<evidence type="ECO:0000313" key="1">
    <source>
        <dbReference type="EMBL" id="PIK60880.1"/>
    </source>
</evidence>
<evidence type="ECO:0000313" key="2">
    <source>
        <dbReference type="Proteomes" id="UP000230750"/>
    </source>
</evidence>
<protein>
    <submittedName>
        <fullName evidence="1">Uncharacterized protein</fullName>
    </submittedName>
</protein>
<dbReference type="Proteomes" id="UP000230750">
    <property type="component" value="Unassembled WGS sequence"/>
</dbReference>
<dbReference type="EMBL" id="MRZV01000045">
    <property type="protein sequence ID" value="PIK60880.1"/>
    <property type="molecule type" value="Genomic_DNA"/>
</dbReference>
<name>A0A2G8LL41_STIJA</name>
<comment type="caution">
    <text evidence="1">The sequence shown here is derived from an EMBL/GenBank/DDBJ whole genome shotgun (WGS) entry which is preliminary data.</text>
</comment>
<proteinExistence type="predicted"/>
<reference evidence="1 2" key="1">
    <citation type="journal article" date="2017" name="PLoS Biol.">
        <title>The sea cucumber genome provides insights into morphological evolution and visceral regeneration.</title>
        <authorList>
            <person name="Zhang X."/>
            <person name="Sun L."/>
            <person name="Yuan J."/>
            <person name="Sun Y."/>
            <person name="Gao Y."/>
            <person name="Zhang L."/>
            <person name="Li S."/>
            <person name="Dai H."/>
            <person name="Hamel J.F."/>
            <person name="Liu C."/>
            <person name="Yu Y."/>
            <person name="Liu S."/>
            <person name="Lin W."/>
            <person name="Guo K."/>
            <person name="Jin S."/>
            <person name="Xu P."/>
            <person name="Storey K.B."/>
            <person name="Huan P."/>
            <person name="Zhang T."/>
            <person name="Zhou Y."/>
            <person name="Zhang J."/>
            <person name="Lin C."/>
            <person name="Li X."/>
            <person name="Xing L."/>
            <person name="Huo D."/>
            <person name="Sun M."/>
            <person name="Wang L."/>
            <person name="Mercier A."/>
            <person name="Li F."/>
            <person name="Yang H."/>
            <person name="Xiang J."/>
        </authorList>
    </citation>
    <scope>NUCLEOTIDE SEQUENCE [LARGE SCALE GENOMIC DNA]</scope>
    <source>
        <strain evidence="1">Shaxun</strain>
        <tissue evidence="1">Muscle</tissue>
    </source>
</reference>
<accession>A0A2G8LL41</accession>
<gene>
    <name evidence="1" type="ORF">BSL78_02196</name>
</gene>